<dbReference type="Pfam" id="PF12833">
    <property type="entry name" value="HTH_18"/>
    <property type="match status" value="1"/>
</dbReference>
<evidence type="ECO:0000256" key="1">
    <source>
        <dbReference type="SAM" id="MobiDB-lite"/>
    </source>
</evidence>
<reference evidence="4" key="1">
    <citation type="journal article" date="2019" name="Int. J. Syst. Evol. Microbiol.">
        <title>The Global Catalogue of Microorganisms (GCM) 10K type strain sequencing project: providing services to taxonomists for standard genome sequencing and annotation.</title>
        <authorList>
            <consortium name="The Broad Institute Genomics Platform"/>
            <consortium name="The Broad Institute Genome Sequencing Center for Infectious Disease"/>
            <person name="Wu L."/>
            <person name="Ma J."/>
        </authorList>
    </citation>
    <scope>NUCLEOTIDE SEQUENCE [LARGE SCALE GENOMIC DNA]</scope>
    <source>
        <strain evidence="4">JCM 9458</strain>
    </source>
</reference>
<accession>A0ABP6SZT4</accession>
<organism evidence="3 4">
    <name type="scientific">Cryptosporangium minutisporangium</name>
    <dbReference type="NCBI Taxonomy" id="113569"/>
    <lineage>
        <taxon>Bacteria</taxon>
        <taxon>Bacillati</taxon>
        <taxon>Actinomycetota</taxon>
        <taxon>Actinomycetes</taxon>
        <taxon>Cryptosporangiales</taxon>
        <taxon>Cryptosporangiaceae</taxon>
        <taxon>Cryptosporangium</taxon>
    </lineage>
</organism>
<evidence type="ECO:0000313" key="4">
    <source>
        <dbReference type="Proteomes" id="UP001501676"/>
    </source>
</evidence>
<dbReference type="Proteomes" id="UP001501676">
    <property type="component" value="Unassembled WGS sequence"/>
</dbReference>
<sequence>MGTRLDEAAMDYLRRIGTSGGSGLDVPADLQRTFHEQTGTSFARWCYAARMRIARDMLAGGAKPSAVSRRVGYAHLPTSAPPSPASTDYRRATIRSARPRKV</sequence>
<feature type="region of interest" description="Disordered" evidence="1">
    <location>
        <begin position="74"/>
        <end position="102"/>
    </location>
</feature>
<dbReference type="EMBL" id="BAAAYN010000023">
    <property type="protein sequence ID" value="GAA3388938.1"/>
    <property type="molecule type" value="Genomic_DNA"/>
</dbReference>
<keyword evidence="4" id="KW-1185">Reference proteome</keyword>
<gene>
    <name evidence="3" type="ORF">GCM10020369_37120</name>
</gene>
<comment type="caution">
    <text evidence="3">The sequence shown here is derived from an EMBL/GenBank/DDBJ whole genome shotgun (WGS) entry which is preliminary data.</text>
</comment>
<evidence type="ECO:0000259" key="2">
    <source>
        <dbReference type="Pfam" id="PF12833"/>
    </source>
</evidence>
<proteinExistence type="predicted"/>
<dbReference type="Gene3D" id="1.10.10.60">
    <property type="entry name" value="Homeodomain-like"/>
    <property type="match status" value="1"/>
</dbReference>
<name>A0ABP6SZT4_9ACTN</name>
<dbReference type="InterPro" id="IPR018060">
    <property type="entry name" value="HTH_AraC"/>
</dbReference>
<protein>
    <recommendedName>
        <fullName evidence="2">HTH araC/xylS-type domain-containing protein</fullName>
    </recommendedName>
</protein>
<feature type="domain" description="HTH araC/xylS-type" evidence="2">
    <location>
        <begin position="29"/>
        <end position="76"/>
    </location>
</feature>
<evidence type="ECO:0000313" key="3">
    <source>
        <dbReference type="EMBL" id="GAA3388938.1"/>
    </source>
</evidence>